<dbReference type="SUPFAM" id="SSF51905">
    <property type="entry name" value="FAD/NAD(P)-binding domain"/>
    <property type="match status" value="1"/>
</dbReference>
<comment type="similarity">
    <text evidence="2">Belongs to the ETF-QO/FixC family.</text>
</comment>
<accession>A0ABT1Y8H5</accession>
<feature type="domain" description="ETF-QO/FixC ubiquinone-binding" evidence="6">
    <location>
        <begin position="179"/>
        <end position="276"/>
    </location>
</feature>
<keyword evidence="3" id="KW-0285">Flavoprotein</keyword>
<comment type="cofactor">
    <cofactor evidence="1">
        <name>FAD</name>
        <dbReference type="ChEBI" id="CHEBI:57692"/>
    </cofactor>
</comment>
<evidence type="ECO:0000256" key="3">
    <source>
        <dbReference type="ARBA" id="ARBA00022630"/>
    </source>
</evidence>
<reference evidence="8 9" key="1">
    <citation type="submission" date="2022-08" db="EMBL/GenBank/DDBJ databases">
        <title>Proteogenomics of the novel Dehalobacterium formicoaceticum strain EZ94 highlights a key role of methyltransferases during anaerobic dichloromethane degradation.</title>
        <authorList>
            <person name="Wasmund K."/>
        </authorList>
    </citation>
    <scope>NUCLEOTIDE SEQUENCE [LARGE SCALE GENOMIC DNA]</scope>
    <source>
        <strain evidence="8 9">EZ94</strain>
    </source>
</reference>
<gene>
    <name evidence="8" type="ORF">NVS47_12840</name>
</gene>
<protein>
    <submittedName>
        <fullName evidence="8">FAD-dependent oxidoreductase</fullName>
    </submittedName>
</protein>
<name>A0ABT1Y8H5_9FIRM</name>
<proteinExistence type="inferred from homology"/>
<dbReference type="Proteomes" id="UP001524944">
    <property type="component" value="Unassembled WGS sequence"/>
</dbReference>
<dbReference type="Pfam" id="PF21162">
    <property type="entry name" value="ETFQO_UQ-bd"/>
    <property type="match status" value="1"/>
</dbReference>
<keyword evidence="4" id="KW-0274">FAD</keyword>
<dbReference type="InterPro" id="IPR059103">
    <property type="entry name" value="FixC-like_C"/>
</dbReference>
<keyword evidence="5" id="KW-0560">Oxidoreductase</keyword>
<evidence type="ECO:0000256" key="4">
    <source>
        <dbReference type="ARBA" id="ARBA00022827"/>
    </source>
</evidence>
<dbReference type="Gene3D" id="3.50.50.60">
    <property type="entry name" value="FAD/NAD(P)-binding domain"/>
    <property type="match status" value="1"/>
</dbReference>
<dbReference type="InterPro" id="IPR049398">
    <property type="entry name" value="ETF-QO/FixC_UQ-bd"/>
</dbReference>
<dbReference type="EMBL" id="JANPWE010000007">
    <property type="protein sequence ID" value="MCR6546385.1"/>
    <property type="molecule type" value="Genomic_DNA"/>
</dbReference>
<dbReference type="InterPro" id="IPR039651">
    <property type="entry name" value="FixC-like"/>
</dbReference>
<evidence type="ECO:0000256" key="5">
    <source>
        <dbReference type="ARBA" id="ARBA00023002"/>
    </source>
</evidence>
<comment type="caution">
    <text evidence="8">The sequence shown here is derived from an EMBL/GenBank/DDBJ whole genome shotgun (WGS) entry which is preliminary data.</text>
</comment>
<dbReference type="PRINTS" id="PR00420">
    <property type="entry name" value="RNGMNOXGNASE"/>
</dbReference>
<evidence type="ECO:0000256" key="1">
    <source>
        <dbReference type="ARBA" id="ARBA00001974"/>
    </source>
</evidence>
<evidence type="ECO:0000313" key="8">
    <source>
        <dbReference type="EMBL" id="MCR6546385.1"/>
    </source>
</evidence>
<feature type="domain" description="FixC-like C-terminal" evidence="7">
    <location>
        <begin position="366"/>
        <end position="425"/>
    </location>
</feature>
<evidence type="ECO:0000259" key="6">
    <source>
        <dbReference type="Pfam" id="PF21162"/>
    </source>
</evidence>
<organism evidence="8 9">
    <name type="scientific">Dehalobacterium formicoaceticum</name>
    <dbReference type="NCBI Taxonomy" id="51515"/>
    <lineage>
        <taxon>Bacteria</taxon>
        <taxon>Bacillati</taxon>
        <taxon>Bacillota</taxon>
        <taxon>Clostridia</taxon>
        <taxon>Eubacteriales</taxon>
        <taxon>Peptococcaceae</taxon>
        <taxon>Dehalobacterium</taxon>
    </lineage>
</organism>
<evidence type="ECO:0000256" key="2">
    <source>
        <dbReference type="ARBA" id="ARBA00006796"/>
    </source>
</evidence>
<dbReference type="InterPro" id="IPR036188">
    <property type="entry name" value="FAD/NAD-bd_sf"/>
</dbReference>
<evidence type="ECO:0000259" key="7">
    <source>
        <dbReference type="Pfam" id="PF26311"/>
    </source>
</evidence>
<dbReference type="PANTHER" id="PTHR43624:SF2">
    <property type="entry name" value="ELECTRON TRANSFER FLAVOPROTEIN-QUINONE OXIDOREDUCTASE YDIS-RELATED"/>
    <property type="match status" value="1"/>
</dbReference>
<keyword evidence="9" id="KW-1185">Reference proteome</keyword>
<dbReference type="Pfam" id="PF26311">
    <property type="entry name" value="ETF-QO_FixC_C"/>
    <property type="match status" value="1"/>
</dbReference>
<dbReference type="PANTHER" id="PTHR43624">
    <property type="entry name" value="ELECTRON TRANSFER FLAVOPROTEIN-QUINONE OXIDOREDUCTASE YDIS-RELATED"/>
    <property type="match status" value="1"/>
</dbReference>
<dbReference type="Pfam" id="PF12831">
    <property type="entry name" value="FAD_oxidored"/>
    <property type="match status" value="1"/>
</dbReference>
<sequence>MSDEGFQVIIIGAGPAGSAAAYRLAKAGREVLLVDRGKTPGAKNMTGGRIYTHALEKLMPGKWADAPLEREITREIMMMMSKGDSFSIDSLFPSVSQSYSVLRAEFDEWLAAKVEEAGAMVISGSTVDGLLLRDGKVVGIKTGDEELEADLVISGEGVNPIVAERAGLIKPVNVKDIAVGVKYVYQLSEETINERFNTVSGKGAALLAVGECNKGIFGGAFIYTNKESISLGLVVDANSWKNSKISLADAAEELKQFPALARYIEGGKLIEYSAHLIPEGGCRALSELCADGFLLTGDAAGLCINRGFTVRGMDYAILSGIAAAEMANEAIDAGNYTKSFLNSYQNKLQQTVLKDFETLKNSHDYLAHTRHMFTTYPALATGLMKNLYDVDGNPAKSVMGLMKKTTSGKLSYFDVLKDIVKGGRSL</sequence>
<dbReference type="RefSeq" id="WP_089610463.1">
    <property type="nucleotide sequence ID" value="NZ_CP022121.1"/>
</dbReference>
<evidence type="ECO:0000313" key="9">
    <source>
        <dbReference type="Proteomes" id="UP001524944"/>
    </source>
</evidence>
<dbReference type="SUPFAM" id="SSF54373">
    <property type="entry name" value="FAD-linked reductases, C-terminal domain"/>
    <property type="match status" value="1"/>
</dbReference>